<sequence>MYINGIKPSTKGLLKLLTMQVVTNWTEFFSRSYTLAECTTLEHGDPNNSELLCKTPKVLGILTAYVFPPIGVFNLIANTLITIAFLYPSCRNSRHLIFLGVLALCDIGITITVGWLGLFPTYGLPYAASGRVYYFILTRSSISCKLITFYQAFCCILRGNLFVLTGNDRCILMYKPMLYKQVSKYPIWILLVFVSITAFLMTLPIVLYTDVLSIFNFTTCWYTSHHNLLQLYQSLFSNTCLAQLSVVTVFDVFYLVKMIKWSRDHRQRSNDLQSSLEMMKHISSTITLLLLHITALLSALPSGICVLLTTIVFYRTWKLPVELIRLTALIVSIEWLFLFLLSSLNIFIFYARIQRFQEVVRSLIVFNLVKKTSITR</sequence>
<dbReference type="AlphaFoldDB" id="A0AA85KGB7"/>
<protein>
    <recommendedName>
        <fullName evidence="6">G-protein coupled receptors family 1 profile domain-containing protein</fullName>
    </recommendedName>
</protein>
<dbReference type="Gene3D" id="1.20.1070.10">
    <property type="entry name" value="Rhodopsin 7-helix transmembrane proteins"/>
    <property type="match status" value="1"/>
</dbReference>
<comment type="subcellular location">
    <subcellularLocation>
        <location evidence="1">Membrane</location>
    </subcellularLocation>
</comment>
<feature type="transmembrane region" description="Helical" evidence="5">
    <location>
        <begin position="326"/>
        <end position="351"/>
    </location>
</feature>
<evidence type="ECO:0000259" key="6">
    <source>
        <dbReference type="PROSITE" id="PS50262"/>
    </source>
</evidence>
<feature type="transmembrane region" description="Helical" evidence="5">
    <location>
        <begin position="187"/>
        <end position="215"/>
    </location>
</feature>
<reference evidence="7" key="1">
    <citation type="submission" date="2022-06" db="EMBL/GenBank/DDBJ databases">
        <authorList>
            <person name="Berger JAMES D."/>
            <person name="Berger JAMES D."/>
        </authorList>
    </citation>
    <scope>NUCLEOTIDE SEQUENCE [LARGE SCALE GENOMIC DNA]</scope>
</reference>
<feature type="transmembrane region" description="Helical" evidence="5">
    <location>
        <begin position="147"/>
        <end position="166"/>
    </location>
</feature>
<dbReference type="WBParaSite" id="TREG1_91800.1">
    <property type="protein sequence ID" value="TREG1_91800.1"/>
    <property type="gene ID" value="TREG1_91800"/>
</dbReference>
<evidence type="ECO:0000256" key="4">
    <source>
        <dbReference type="ARBA" id="ARBA00023136"/>
    </source>
</evidence>
<evidence type="ECO:0000256" key="3">
    <source>
        <dbReference type="ARBA" id="ARBA00022989"/>
    </source>
</evidence>
<organism evidence="7 8">
    <name type="scientific">Trichobilharzia regenti</name>
    <name type="common">Nasal bird schistosome</name>
    <dbReference type="NCBI Taxonomy" id="157069"/>
    <lineage>
        <taxon>Eukaryota</taxon>
        <taxon>Metazoa</taxon>
        <taxon>Spiralia</taxon>
        <taxon>Lophotrochozoa</taxon>
        <taxon>Platyhelminthes</taxon>
        <taxon>Trematoda</taxon>
        <taxon>Digenea</taxon>
        <taxon>Strigeidida</taxon>
        <taxon>Schistosomatoidea</taxon>
        <taxon>Schistosomatidae</taxon>
        <taxon>Trichobilharzia</taxon>
    </lineage>
</organism>
<dbReference type="SUPFAM" id="SSF81321">
    <property type="entry name" value="Family A G protein-coupled receptor-like"/>
    <property type="match status" value="1"/>
</dbReference>
<dbReference type="PROSITE" id="PS50262">
    <property type="entry name" value="G_PROTEIN_RECEP_F1_2"/>
    <property type="match status" value="1"/>
</dbReference>
<evidence type="ECO:0000256" key="5">
    <source>
        <dbReference type="SAM" id="Phobius"/>
    </source>
</evidence>
<dbReference type="GO" id="GO:0016020">
    <property type="term" value="C:membrane"/>
    <property type="evidence" value="ECO:0007669"/>
    <property type="project" value="UniProtKB-SubCell"/>
</dbReference>
<keyword evidence="4 5" id="KW-0472">Membrane</keyword>
<dbReference type="Proteomes" id="UP000050795">
    <property type="component" value="Unassembled WGS sequence"/>
</dbReference>
<dbReference type="CDD" id="cd00637">
    <property type="entry name" value="7tm_classA_rhodopsin-like"/>
    <property type="match status" value="1"/>
</dbReference>
<accession>A0AA85KGB7</accession>
<keyword evidence="2 5" id="KW-0812">Transmembrane</keyword>
<reference evidence="8" key="2">
    <citation type="submission" date="2023-11" db="UniProtKB">
        <authorList>
            <consortium name="WormBaseParasite"/>
        </authorList>
    </citation>
    <scope>IDENTIFICATION</scope>
</reference>
<keyword evidence="3 5" id="KW-1133">Transmembrane helix</keyword>
<feature type="transmembrane region" description="Helical" evidence="5">
    <location>
        <begin position="235"/>
        <end position="256"/>
    </location>
</feature>
<evidence type="ECO:0000256" key="2">
    <source>
        <dbReference type="ARBA" id="ARBA00022692"/>
    </source>
</evidence>
<evidence type="ECO:0000313" key="8">
    <source>
        <dbReference type="WBParaSite" id="TREG1_91800.1"/>
    </source>
</evidence>
<evidence type="ECO:0000256" key="1">
    <source>
        <dbReference type="ARBA" id="ARBA00004370"/>
    </source>
</evidence>
<keyword evidence="7" id="KW-1185">Reference proteome</keyword>
<name>A0AA85KGB7_TRIRE</name>
<feature type="transmembrane region" description="Helical" evidence="5">
    <location>
        <begin position="288"/>
        <end position="314"/>
    </location>
</feature>
<feature type="domain" description="G-protein coupled receptors family 1 profile" evidence="6">
    <location>
        <begin position="77"/>
        <end position="349"/>
    </location>
</feature>
<evidence type="ECO:0000313" key="7">
    <source>
        <dbReference type="Proteomes" id="UP000050795"/>
    </source>
</evidence>
<feature type="transmembrane region" description="Helical" evidence="5">
    <location>
        <begin position="65"/>
        <end position="87"/>
    </location>
</feature>
<proteinExistence type="predicted"/>
<dbReference type="InterPro" id="IPR017452">
    <property type="entry name" value="GPCR_Rhodpsn_7TM"/>
</dbReference>
<feature type="transmembrane region" description="Helical" evidence="5">
    <location>
        <begin position="96"/>
        <end position="118"/>
    </location>
</feature>